<organism evidence="3 4">
    <name type="scientific">Sclerotinia borealis (strain F-4128)</name>
    <dbReference type="NCBI Taxonomy" id="1432307"/>
    <lineage>
        <taxon>Eukaryota</taxon>
        <taxon>Fungi</taxon>
        <taxon>Dikarya</taxon>
        <taxon>Ascomycota</taxon>
        <taxon>Pezizomycotina</taxon>
        <taxon>Leotiomycetes</taxon>
        <taxon>Helotiales</taxon>
        <taxon>Sclerotiniaceae</taxon>
        <taxon>Sclerotinia</taxon>
    </lineage>
</organism>
<reference evidence="3 4" key="1">
    <citation type="journal article" date="2014" name="Genome Announc.">
        <title>Draft genome sequence of Sclerotinia borealis, a psychrophilic plant pathogenic fungus.</title>
        <authorList>
            <person name="Mardanov A.V."/>
            <person name="Beletsky A.V."/>
            <person name="Kadnikov V.V."/>
            <person name="Ignatov A.N."/>
            <person name="Ravin N.V."/>
        </authorList>
    </citation>
    <scope>NUCLEOTIDE SEQUENCE [LARGE SCALE GENOMIC DNA]</scope>
    <source>
        <strain evidence="4">F-4157</strain>
    </source>
</reference>
<keyword evidence="2" id="KW-1133">Transmembrane helix</keyword>
<protein>
    <submittedName>
        <fullName evidence="3">Uncharacterized protein</fullName>
    </submittedName>
</protein>
<dbReference type="EMBL" id="AYSA01000008">
    <property type="protein sequence ID" value="ESZ99354.1"/>
    <property type="molecule type" value="Genomic_DNA"/>
</dbReference>
<dbReference type="OrthoDB" id="3537513at2759"/>
<feature type="region of interest" description="Disordered" evidence="1">
    <location>
        <begin position="50"/>
        <end position="108"/>
    </location>
</feature>
<proteinExistence type="predicted"/>
<dbReference type="AlphaFoldDB" id="W9CXH4"/>
<evidence type="ECO:0000313" key="4">
    <source>
        <dbReference type="Proteomes" id="UP000019487"/>
    </source>
</evidence>
<name>W9CXH4_SCLBF</name>
<accession>W9CXH4</accession>
<feature type="compositionally biased region" description="Low complexity" evidence="1">
    <location>
        <begin position="60"/>
        <end position="88"/>
    </location>
</feature>
<evidence type="ECO:0000256" key="2">
    <source>
        <dbReference type="SAM" id="Phobius"/>
    </source>
</evidence>
<keyword evidence="4" id="KW-1185">Reference proteome</keyword>
<keyword evidence="2" id="KW-0812">Transmembrane</keyword>
<comment type="caution">
    <text evidence="3">The sequence shown here is derived from an EMBL/GenBank/DDBJ whole genome shotgun (WGS) entry which is preliminary data.</text>
</comment>
<evidence type="ECO:0000313" key="3">
    <source>
        <dbReference type="EMBL" id="ESZ99354.1"/>
    </source>
</evidence>
<dbReference type="HOGENOM" id="CLU_1570387_0_0_1"/>
<gene>
    <name evidence="3" type="ORF">SBOR_0279</name>
</gene>
<feature type="transmembrane region" description="Helical" evidence="2">
    <location>
        <begin position="6"/>
        <end position="30"/>
    </location>
</feature>
<evidence type="ECO:0000256" key="1">
    <source>
        <dbReference type="SAM" id="MobiDB-lite"/>
    </source>
</evidence>
<keyword evidence="2" id="KW-0472">Membrane</keyword>
<feature type="compositionally biased region" description="Basic and acidic residues" evidence="1">
    <location>
        <begin position="99"/>
        <end position="108"/>
    </location>
</feature>
<sequence length="176" mass="19878">MQANCMIGVSVIVLIIFMALFGVVIHYYFARTMQTRRFWRKQELRQWSTTGTQETRSAFSTQESSEQWSQESRSPSSTQSQSTRASSQRSDRRHRTHQGRSDGFRRLSDIAEEWPRGEYQGALTEATSQRTAESLSQLGQETPASHGCNQTCHGHSPRPGEHQVGLGIAHGNECFA</sequence>
<dbReference type="Proteomes" id="UP000019487">
    <property type="component" value="Unassembled WGS sequence"/>
</dbReference>
<feature type="compositionally biased region" description="Polar residues" evidence="1">
    <location>
        <begin position="50"/>
        <end position="59"/>
    </location>
</feature>